<accession>A0A382RYJ6</accession>
<organism evidence="1">
    <name type="scientific">marine metagenome</name>
    <dbReference type="NCBI Taxonomy" id="408172"/>
    <lineage>
        <taxon>unclassified sequences</taxon>
        <taxon>metagenomes</taxon>
        <taxon>ecological metagenomes</taxon>
    </lineage>
</organism>
<dbReference type="EMBL" id="UINC01124826">
    <property type="protein sequence ID" value="SVD02235.1"/>
    <property type="molecule type" value="Genomic_DNA"/>
</dbReference>
<name>A0A382RYJ6_9ZZZZ</name>
<evidence type="ECO:0000313" key="1">
    <source>
        <dbReference type="EMBL" id="SVD02235.1"/>
    </source>
</evidence>
<gene>
    <name evidence="1" type="ORF">METZ01_LOCUS355089</name>
</gene>
<dbReference type="AlphaFoldDB" id="A0A382RYJ6"/>
<sequence length="23" mass="2678">MANYENLFQPLKVGQCVLKNRIV</sequence>
<proteinExistence type="predicted"/>
<protein>
    <submittedName>
        <fullName evidence="1">Uncharacterized protein</fullName>
    </submittedName>
</protein>
<reference evidence="1" key="1">
    <citation type="submission" date="2018-05" db="EMBL/GenBank/DDBJ databases">
        <authorList>
            <person name="Lanie J.A."/>
            <person name="Ng W.-L."/>
            <person name="Kazmierczak K.M."/>
            <person name="Andrzejewski T.M."/>
            <person name="Davidsen T.M."/>
            <person name="Wayne K.J."/>
            <person name="Tettelin H."/>
            <person name="Glass J.I."/>
            <person name="Rusch D."/>
            <person name="Podicherti R."/>
            <person name="Tsui H.-C.T."/>
            <person name="Winkler M.E."/>
        </authorList>
    </citation>
    <scope>NUCLEOTIDE SEQUENCE</scope>
</reference>
<feature type="non-terminal residue" evidence="1">
    <location>
        <position position="23"/>
    </location>
</feature>